<sequence>MKKSQQNQGGAMKSKSGCKYKGFIYMVLRIASRVLPRYSSKYSKHTYTQPQLANGFSAHEKGQEKLQGYAFCIE</sequence>
<name>D6GWK7_PARA5</name>
<reference evidence="1 2" key="1">
    <citation type="journal article" date="2010" name="Proc. Natl. Acad. Sci. U.S.A.">
        <title>Enigmatic, ultrasmall, uncultivated Archaea.</title>
        <authorList>
            <person name="Baker B.J."/>
            <person name="Comolli L.R."/>
            <person name="Dick G.J."/>
            <person name="Hauser L.J."/>
            <person name="Hyatt D."/>
            <person name="Dill B.D."/>
            <person name="Land M.L."/>
            <person name="Verberkmoes N.C."/>
            <person name="Hettich R.L."/>
            <person name="Banfield J.F."/>
        </authorList>
    </citation>
    <scope>NUCLEOTIDE SEQUENCE [LARGE SCALE GENOMIC DNA]</scope>
</reference>
<proteinExistence type="predicted"/>
<dbReference type="AlphaFoldDB" id="D6GWK7"/>
<dbReference type="EMBL" id="GG745600">
    <property type="protein sequence ID" value="EFD92408.1"/>
    <property type="molecule type" value="Genomic_DNA"/>
</dbReference>
<accession>D6GWK7</accession>
<evidence type="ECO:0000313" key="2">
    <source>
        <dbReference type="Proteomes" id="UP000009376"/>
    </source>
</evidence>
<protein>
    <submittedName>
        <fullName evidence="1">Uncharacterized protein</fullName>
    </submittedName>
</protein>
<dbReference type="Proteomes" id="UP000009376">
    <property type="component" value="Unassembled WGS sequence"/>
</dbReference>
<evidence type="ECO:0000313" key="1">
    <source>
        <dbReference type="EMBL" id="EFD92408.1"/>
    </source>
</evidence>
<gene>
    <name evidence="1" type="ORF">BJBARM5_0884</name>
</gene>
<organism evidence="1 2">
    <name type="scientific">Candidatus Parvarchaeum acidophilus ARMAN-5</name>
    <dbReference type="NCBI Taxonomy" id="662762"/>
    <lineage>
        <taxon>Archaea</taxon>
        <taxon>Candidatus Parvarchaeota</taxon>
        <taxon>Candidatus Parvarchaeum</taxon>
    </lineage>
</organism>